<dbReference type="InParanoid" id="A0A3R7CL06"/>
<dbReference type="OrthoDB" id="6270795at2759"/>
<accession>A0A3R7CL06</accession>
<reference evidence="1 2" key="1">
    <citation type="journal article" date="2018" name="Biotechnol. Adv.">
        <title>Improved genomic resources and new bioinformatic workflow for the carcinogenic parasite Clonorchis sinensis: Biotechnological implications.</title>
        <authorList>
            <person name="Wang D."/>
            <person name="Korhonen P.K."/>
            <person name="Gasser R.B."/>
            <person name="Young N.D."/>
        </authorList>
    </citation>
    <scope>NUCLEOTIDE SEQUENCE [LARGE SCALE GENOMIC DNA]</scope>
    <source>
        <strain evidence="1">Cs-k2</strain>
    </source>
</reference>
<comment type="caution">
    <text evidence="1">The sequence shown here is derived from an EMBL/GenBank/DDBJ whole genome shotgun (WGS) entry which is preliminary data.</text>
</comment>
<organism evidence="1 2">
    <name type="scientific">Clonorchis sinensis</name>
    <name type="common">Chinese liver fluke</name>
    <dbReference type="NCBI Taxonomy" id="79923"/>
    <lineage>
        <taxon>Eukaryota</taxon>
        <taxon>Metazoa</taxon>
        <taxon>Spiralia</taxon>
        <taxon>Lophotrochozoa</taxon>
        <taxon>Platyhelminthes</taxon>
        <taxon>Trematoda</taxon>
        <taxon>Digenea</taxon>
        <taxon>Opisthorchiida</taxon>
        <taxon>Opisthorchiata</taxon>
        <taxon>Opisthorchiidae</taxon>
        <taxon>Clonorchis</taxon>
    </lineage>
</organism>
<proteinExistence type="predicted"/>
<name>A0A3R7CL06_CLOSI</name>
<evidence type="ECO:0000313" key="1">
    <source>
        <dbReference type="EMBL" id="KAG5454135.1"/>
    </source>
</evidence>
<dbReference type="EMBL" id="NIRI02000010">
    <property type="protein sequence ID" value="KAG5454135.1"/>
    <property type="molecule type" value="Genomic_DNA"/>
</dbReference>
<keyword evidence="2" id="KW-1185">Reference proteome</keyword>
<evidence type="ECO:0000313" key="2">
    <source>
        <dbReference type="Proteomes" id="UP000286415"/>
    </source>
</evidence>
<dbReference type="Proteomes" id="UP000286415">
    <property type="component" value="Unassembled WGS sequence"/>
</dbReference>
<reference evidence="1 2" key="2">
    <citation type="journal article" date="2021" name="Genomics">
        <title>High-quality reference genome for Clonorchis sinensis.</title>
        <authorList>
            <person name="Young N.D."/>
            <person name="Stroehlein A.J."/>
            <person name="Kinkar L."/>
            <person name="Wang T."/>
            <person name="Sohn W.M."/>
            <person name="Chang B.C.H."/>
            <person name="Kaur P."/>
            <person name="Weisz D."/>
            <person name="Dudchenko O."/>
            <person name="Aiden E.L."/>
            <person name="Korhonen P.K."/>
            <person name="Gasser R.B."/>
        </authorList>
    </citation>
    <scope>NUCLEOTIDE SEQUENCE [LARGE SCALE GENOMIC DNA]</scope>
    <source>
        <strain evidence="1">Cs-k2</strain>
    </source>
</reference>
<gene>
    <name evidence="1" type="ORF">CSKR_105360</name>
</gene>
<dbReference type="AlphaFoldDB" id="A0A3R7CL06"/>
<protein>
    <submittedName>
        <fullName evidence="1">Uncharacterized protein</fullName>
    </submittedName>
</protein>
<sequence>MFIIIGCSIIVLSSVLAEKIAVDVRIHAPGGLLQDVSACETLKVRAPEQWKNGLFTNCSYEAMYTHNQTDLEVIFTVDVNKNKLPEKYQTDLPYDFQMWYVNRLLNGNEKRCLTATGKAQDSDSWIVQEFIPDLVPRGKFILVAPFSENLCEKFIKKKFLKGQIEVFGCQLLEKSGSAVDGEILGKYELLADEIQLNFVPFEYHDIYLFFLEELNGPEGACKYNGYWARPKVMERPNTLENFYDEEDEEDN</sequence>